<keyword evidence="1" id="KW-0472">Membrane</keyword>
<dbReference type="PATRIC" id="fig|153151.4.peg.1715"/>
<evidence type="ECO:0000256" key="1">
    <source>
        <dbReference type="SAM" id="Phobius"/>
    </source>
</evidence>
<organism evidence="2 3">
    <name type="scientific">Parageobacillus toebii</name>
    <dbReference type="NCBI Taxonomy" id="153151"/>
    <lineage>
        <taxon>Bacteria</taxon>
        <taxon>Bacillati</taxon>
        <taxon>Bacillota</taxon>
        <taxon>Bacilli</taxon>
        <taxon>Bacillales</taxon>
        <taxon>Anoxybacillaceae</taxon>
        <taxon>Parageobacillus</taxon>
    </lineage>
</organism>
<feature type="transmembrane region" description="Helical" evidence="1">
    <location>
        <begin position="20"/>
        <end position="37"/>
    </location>
</feature>
<comment type="caution">
    <text evidence="2">The sequence shown here is derived from an EMBL/GenBank/DDBJ whole genome shotgun (WGS) entry which is preliminary data.</text>
</comment>
<proteinExistence type="predicted"/>
<name>A0A150MF97_9BACL</name>
<keyword evidence="1" id="KW-0812">Transmembrane</keyword>
<feature type="transmembrane region" description="Helical" evidence="1">
    <location>
        <begin position="81"/>
        <end position="102"/>
    </location>
</feature>
<feature type="transmembrane region" description="Helical" evidence="1">
    <location>
        <begin position="108"/>
        <end position="131"/>
    </location>
</feature>
<feature type="transmembrane region" description="Helical" evidence="1">
    <location>
        <begin position="49"/>
        <end position="69"/>
    </location>
</feature>
<dbReference type="Proteomes" id="UP000075324">
    <property type="component" value="Unassembled WGS sequence"/>
</dbReference>
<evidence type="ECO:0000313" key="3">
    <source>
        <dbReference type="Proteomes" id="UP000075324"/>
    </source>
</evidence>
<dbReference type="EMBL" id="LQYW01000167">
    <property type="protein sequence ID" value="KYD23200.1"/>
    <property type="molecule type" value="Genomic_DNA"/>
</dbReference>
<dbReference type="RefSeq" id="WP_062679090.1">
    <property type="nucleotide sequence ID" value="NZ_LQYW01000167.1"/>
</dbReference>
<sequence>MQKIKDERLLLKNLQNLRIAYILQTLGIIGILGYDLITKGIDGMRENPLWFVFILTTVVSAFLSMNISVEYESQKRSPKKGFLISLVVLTLISTIIGILTSLSEGFTAINGVLTAGIIFICGIVPISYLYYLRKKRIDDHTD</sequence>
<protein>
    <recommendedName>
        <fullName evidence="4">Branched-chain amino acid ABC transporter substrate-binding protein</fullName>
    </recommendedName>
</protein>
<keyword evidence="1" id="KW-1133">Transmembrane helix</keyword>
<dbReference type="AlphaFoldDB" id="A0A150MF97"/>
<accession>A0A150MF97</accession>
<evidence type="ECO:0008006" key="4">
    <source>
        <dbReference type="Google" id="ProtNLM"/>
    </source>
</evidence>
<evidence type="ECO:0000313" key="2">
    <source>
        <dbReference type="EMBL" id="KYD23200.1"/>
    </source>
</evidence>
<gene>
    <name evidence="2" type="ORF">B4110_0877</name>
</gene>
<reference evidence="2 3" key="1">
    <citation type="submission" date="2016-01" db="EMBL/GenBank/DDBJ databases">
        <title>Draft Genome Sequences of Seven Thermophilic Sporeformers Isolated from Foods.</title>
        <authorList>
            <person name="Berendsen E.M."/>
            <person name="Wells-Bennik M.H."/>
            <person name="Krawcyk A.O."/>
            <person name="De Jong A."/>
            <person name="Holsappel S."/>
            <person name="Eijlander R.T."/>
            <person name="Kuipers O.P."/>
        </authorList>
    </citation>
    <scope>NUCLEOTIDE SEQUENCE [LARGE SCALE GENOMIC DNA]</scope>
    <source>
        <strain evidence="2 3">B4110</strain>
    </source>
</reference>